<dbReference type="GO" id="GO:0005886">
    <property type="term" value="C:plasma membrane"/>
    <property type="evidence" value="ECO:0007669"/>
    <property type="project" value="UniProtKB-SubCell"/>
</dbReference>
<evidence type="ECO:0000256" key="6">
    <source>
        <dbReference type="ARBA" id="ARBA00023316"/>
    </source>
</evidence>
<sequence>MLDEDKRKKMHDTMQAKQEEVKFVRNIVGKIALGIIVICLLVVGGGYLYVKSALKPVDPSATEKIQVEIPIGSGLSLIANELADKGVIKSAKIFKYYTKFKNESSFQAGTYGLTQAMTLDEIIESLKTGTIYREPIFKMTVPEGLTLDQIGAVVAKHTDFTAKQFMDVVTSDAFVEQMKATYPELITDAVDGENIRYKLEGYLYPATYPIFDEKPTIESIAETMISTMNDTVMQYKGLMQEREMTPHELLTFASLLEKEATAQTDRETIASVFYNRIAADMPLQTDPTVLYSLGEHKDVVLYKDLEVDNPYNTYKNKGLTPGPIAAPGDVSIQAALNPTSTEYFYFLADKDGVNHFAKTYEEHQANEKKYIPQ</sequence>
<organism evidence="8">
    <name type="scientific">Metalysinibacillus saudimassiliensis</name>
    <dbReference type="NCBI Taxonomy" id="1461583"/>
    <lineage>
        <taxon>Bacteria</taxon>
        <taxon>Bacillati</taxon>
        <taxon>Bacillota</taxon>
        <taxon>Bacilli</taxon>
        <taxon>Bacillales</taxon>
        <taxon>Caryophanaceae</taxon>
        <taxon>Metalysinibacillus</taxon>
    </lineage>
</organism>
<dbReference type="CDD" id="cd08010">
    <property type="entry name" value="MltG_like"/>
    <property type="match status" value="1"/>
</dbReference>
<evidence type="ECO:0000256" key="2">
    <source>
        <dbReference type="ARBA" id="ARBA00022692"/>
    </source>
</evidence>
<dbReference type="Gene3D" id="3.30.1490.480">
    <property type="entry name" value="Endolytic murein transglycosylase"/>
    <property type="match status" value="1"/>
</dbReference>
<dbReference type="NCBIfam" id="TIGR00247">
    <property type="entry name" value="endolytic transglycosylase MltG"/>
    <property type="match status" value="1"/>
</dbReference>
<dbReference type="HAMAP" id="MF_02065">
    <property type="entry name" value="MltG"/>
    <property type="match status" value="1"/>
</dbReference>
<feature type="transmembrane region" description="Helical" evidence="7">
    <location>
        <begin position="27"/>
        <end position="50"/>
    </location>
</feature>
<proteinExistence type="inferred from homology"/>
<dbReference type="PANTHER" id="PTHR30518:SF2">
    <property type="entry name" value="ENDOLYTIC MUREIN TRANSGLYCOSYLASE"/>
    <property type="match status" value="1"/>
</dbReference>
<comment type="function">
    <text evidence="7">Functions as a peptidoglycan terminase that cleaves nascent peptidoglycan strands endolytically to terminate their elongation.</text>
</comment>
<dbReference type="HOGENOM" id="CLU_025574_2_3_9"/>
<evidence type="ECO:0000256" key="3">
    <source>
        <dbReference type="ARBA" id="ARBA00022989"/>
    </source>
</evidence>
<dbReference type="EMBL" id="LN483073">
    <property type="protein sequence ID" value="CDZ99939.1"/>
    <property type="molecule type" value="Genomic_DNA"/>
</dbReference>
<evidence type="ECO:0000256" key="4">
    <source>
        <dbReference type="ARBA" id="ARBA00023136"/>
    </source>
</evidence>
<dbReference type="AlphaFoldDB" id="A0A078M0Y9"/>
<keyword evidence="6 7" id="KW-0961">Cell wall biogenesis/degradation</keyword>
<evidence type="ECO:0000256" key="5">
    <source>
        <dbReference type="ARBA" id="ARBA00023239"/>
    </source>
</evidence>
<feature type="site" description="Important for catalytic activity" evidence="7">
    <location>
        <position position="259"/>
    </location>
</feature>
<dbReference type="Pfam" id="PF02618">
    <property type="entry name" value="YceG"/>
    <property type="match status" value="1"/>
</dbReference>
<evidence type="ECO:0000256" key="7">
    <source>
        <dbReference type="HAMAP-Rule" id="MF_02065"/>
    </source>
</evidence>
<name>A0A078M0Y9_9BACL</name>
<accession>A0A078M0Y9</accession>
<dbReference type="PANTHER" id="PTHR30518">
    <property type="entry name" value="ENDOLYTIC MUREIN TRANSGLYCOSYLASE"/>
    <property type="match status" value="1"/>
</dbReference>
<keyword evidence="3 7" id="KW-1133">Transmembrane helix</keyword>
<comment type="subcellular location">
    <subcellularLocation>
        <location evidence="7">Cell membrane</location>
        <topology evidence="7">Single-pass membrane protein</topology>
    </subcellularLocation>
</comment>
<reference evidence="8" key="1">
    <citation type="submission" date="2014-07" db="EMBL/GenBank/DDBJ databases">
        <authorList>
            <person name="Urmite Genomes Urmite Genomes"/>
        </authorList>
    </citation>
    <scope>NUCLEOTIDE SEQUENCE</scope>
    <source>
        <strain evidence="8">13S34_air</strain>
    </source>
</reference>
<dbReference type="InterPro" id="IPR003770">
    <property type="entry name" value="MLTG-like"/>
</dbReference>
<dbReference type="PATRIC" id="fig|1461583.4.peg.345"/>
<keyword evidence="5 7" id="KW-0456">Lyase</keyword>
<comment type="catalytic activity">
    <reaction evidence="7">
        <text>a peptidoglycan chain = a peptidoglycan chain with N-acetyl-1,6-anhydromuramyl-[peptide] at the reducing end + a peptidoglycan chain with N-acetylglucosamine at the non-reducing end.</text>
        <dbReference type="EC" id="4.2.2.29"/>
    </reaction>
</comment>
<evidence type="ECO:0000313" key="8">
    <source>
        <dbReference type="EMBL" id="CDZ99939.1"/>
    </source>
</evidence>
<keyword evidence="2 7" id="KW-0812">Transmembrane</keyword>
<keyword evidence="1 7" id="KW-1003">Cell membrane</keyword>
<dbReference type="EC" id="4.2.2.29" evidence="7"/>
<keyword evidence="4 7" id="KW-0472">Membrane</keyword>
<dbReference type="Gene3D" id="3.30.160.60">
    <property type="entry name" value="Classic Zinc Finger"/>
    <property type="match status" value="1"/>
</dbReference>
<protein>
    <recommendedName>
        <fullName evidence="7">Endolytic murein transglycosylase</fullName>
        <ecNumber evidence="7">4.2.2.29</ecNumber>
    </recommendedName>
    <alternativeName>
        <fullName evidence="7">Peptidoglycan lytic transglycosylase</fullName>
    </alternativeName>
    <alternativeName>
        <fullName evidence="7">Peptidoglycan polymerization terminase</fullName>
    </alternativeName>
</protein>
<dbReference type="GO" id="GO:0009252">
    <property type="term" value="P:peptidoglycan biosynthetic process"/>
    <property type="evidence" value="ECO:0007669"/>
    <property type="project" value="UniProtKB-UniRule"/>
</dbReference>
<dbReference type="GO" id="GO:0071555">
    <property type="term" value="P:cell wall organization"/>
    <property type="evidence" value="ECO:0007669"/>
    <property type="project" value="UniProtKB-KW"/>
</dbReference>
<gene>
    <name evidence="7" type="primary">mltG</name>
    <name evidence="8" type="ORF">BN1050_00373</name>
</gene>
<comment type="similarity">
    <text evidence="7">Belongs to the transglycosylase MltG family.</text>
</comment>
<dbReference type="GO" id="GO:0008932">
    <property type="term" value="F:lytic endotransglycosylase activity"/>
    <property type="evidence" value="ECO:0007669"/>
    <property type="project" value="UniProtKB-UniRule"/>
</dbReference>
<evidence type="ECO:0000256" key="1">
    <source>
        <dbReference type="ARBA" id="ARBA00022475"/>
    </source>
</evidence>